<dbReference type="EMBL" id="BARU01020786">
    <property type="protein sequence ID" value="GAH53036.1"/>
    <property type="molecule type" value="Genomic_DNA"/>
</dbReference>
<gene>
    <name evidence="1" type="ORF">S03H2_34088</name>
</gene>
<protein>
    <submittedName>
        <fullName evidence="1">Uncharacterized protein</fullName>
    </submittedName>
</protein>
<reference evidence="1" key="1">
    <citation type="journal article" date="2014" name="Front. Microbiol.">
        <title>High frequency of phylogenetically diverse reductive dehalogenase-homologous genes in deep subseafloor sedimentary metagenomes.</title>
        <authorList>
            <person name="Kawai M."/>
            <person name="Futagami T."/>
            <person name="Toyoda A."/>
            <person name="Takaki Y."/>
            <person name="Nishi S."/>
            <person name="Hori S."/>
            <person name="Arai W."/>
            <person name="Tsubouchi T."/>
            <person name="Morono Y."/>
            <person name="Uchiyama I."/>
            <person name="Ito T."/>
            <person name="Fujiyama A."/>
            <person name="Inagaki F."/>
            <person name="Takami H."/>
        </authorList>
    </citation>
    <scope>NUCLEOTIDE SEQUENCE</scope>
    <source>
        <strain evidence="1">Expedition CK06-06</strain>
    </source>
</reference>
<organism evidence="1">
    <name type="scientific">marine sediment metagenome</name>
    <dbReference type="NCBI Taxonomy" id="412755"/>
    <lineage>
        <taxon>unclassified sequences</taxon>
        <taxon>metagenomes</taxon>
        <taxon>ecological metagenomes</taxon>
    </lineage>
</organism>
<name>X1G564_9ZZZZ</name>
<dbReference type="AlphaFoldDB" id="X1G564"/>
<comment type="caution">
    <text evidence="1">The sequence shown here is derived from an EMBL/GenBank/DDBJ whole genome shotgun (WGS) entry which is preliminary data.</text>
</comment>
<sequence length="72" mass="7763">MGDNGEVKVKTCRFSGEPCIGEACEQWVEMGVAKPGMITPQKQGMCVFKALVIVGMSPKVMAPPQQINIPKL</sequence>
<accession>X1G564</accession>
<proteinExistence type="predicted"/>
<evidence type="ECO:0000313" key="1">
    <source>
        <dbReference type="EMBL" id="GAH53036.1"/>
    </source>
</evidence>